<dbReference type="RefSeq" id="WP_055031453.1">
    <property type="nucleotide sequence ID" value="NZ_CABMIR010000018.1"/>
</dbReference>
<dbReference type="AlphaFoldDB" id="A0A0Q0JEL4"/>
<accession>A0A0Q0JEL4</accession>
<dbReference type="PANTHER" id="PTHR43792">
    <property type="entry name" value="GNAT FAMILY, PUTATIVE (AFU_ORTHOLOGUE AFUA_3G00765)-RELATED-RELATED"/>
    <property type="match status" value="1"/>
</dbReference>
<dbReference type="Proteomes" id="UP000050491">
    <property type="component" value="Unassembled WGS sequence"/>
</dbReference>
<evidence type="ECO:0000313" key="3">
    <source>
        <dbReference type="Proteomes" id="UP000050491"/>
    </source>
</evidence>
<name>A0A0Q0JEL4_VIBMT</name>
<evidence type="ECO:0000313" key="2">
    <source>
        <dbReference type="EMBL" id="KQA99446.1"/>
    </source>
</evidence>
<dbReference type="PROSITE" id="PS51186">
    <property type="entry name" value="GNAT"/>
    <property type="match status" value="1"/>
</dbReference>
<dbReference type="GO" id="GO:0016747">
    <property type="term" value="F:acyltransferase activity, transferring groups other than amino-acyl groups"/>
    <property type="evidence" value="ECO:0007669"/>
    <property type="project" value="InterPro"/>
</dbReference>
<dbReference type="InterPro" id="IPR051531">
    <property type="entry name" value="N-acetyltransferase"/>
</dbReference>
<dbReference type="OrthoDB" id="9798081at2"/>
<proteinExistence type="predicted"/>
<dbReference type="InterPro" id="IPR000182">
    <property type="entry name" value="GNAT_dom"/>
</dbReference>
<protein>
    <submittedName>
        <fullName evidence="2">GCN5 family acetyltransferase</fullName>
    </submittedName>
</protein>
<dbReference type="EMBL" id="LBGP01000018">
    <property type="protein sequence ID" value="KQA99446.1"/>
    <property type="molecule type" value="Genomic_DNA"/>
</dbReference>
<keyword evidence="2" id="KW-0808">Transferase</keyword>
<organism evidence="2 3">
    <name type="scientific">Vibrio metoecus</name>
    <dbReference type="NCBI Taxonomy" id="1481663"/>
    <lineage>
        <taxon>Bacteria</taxon>
        <taxon>Pseudomonadati</taxon>
        <taxon>Pseudomonadota</taxon>
        <taxon>Gammaproteobacteria</taxon>
        <taxon>Vibrionales</taxon>
        <taxon>Vibrionaceae</taxon>
        <taxon>Vibrio</taxon>
    </lineage>
</organism>
<dbReference type="PANTHER" id="PTHR43792:SF1">
    <property type="entry name" value="N-ACETYLTRANSFERASE DOMAIN-CONTAINING PROTEIN"/>
    <property type="match status" value="1"/>
</dbReference>
<dbReference type="InterPro" id="IPR016181">
    <property type="entry name" value="Acyl_CoA_acyltransferase"/>
</dbReference>
<reference evidence="2 3" key="1">
    <citation type="journal article" date="2015" name="Genome Biol. Evol.">
        <title>The Dynamics of Genetic Interactions between Vibrio metoecus and Vibrio cholerae, Two Close Relatives Co-Occurring in the Environment.</title>
        <authorList>
            <person name="Orata F.D."/>
            <person name="Kirchberger P.C."/>
            <person name="Meheust R."/>
            <person name="Barlow E.J."/>
            <person name="Tarr C.L."/>
            <person name="Boucher Y."/>
        </authorList>
    </citation>
    <scope>NUCLEOTIDE SEQUENCE [LARGE SCALE GENOMIC DNA]</scope>
    <source>
        <strain evidence="2 3">YB5B04</strain>
    </source>
</reference>
<dbReference type="SUPFAM" id="SSF55729">
    <property type="entry name" value="Acyl-CoA N-acyltransferases (Nat)"/>
    <property type="match status" value="1"/>
</dbReference>
<feature type="domain" description="N-acetyltransferase" evidence="1">
    <location>
        <begin position="10"/>
        <end position="171"/>
    </location>
</feature>
<evidence type="ECO:0000259" key="1">
    <source>
        <dbReference type="PROSITE" id="PS51186"/>
    </source>
</evidence>
<gene>
    <name evidence="2" type="ORF">XV92_11640</name>
</gene>
<comment type="caution">
    <text evidence="2">The sequence shown here is derived from an EMBL/GenBank/DDBJ whole genome shotgun (WGS) entry which is preliminary data.</text>
</comment>
<dbReference type="Gene3D" id="3.40.630.30">
    <property type="match status" value="1"/>
</dbReference>
<sequence>MTLVTETRRLVIRHFEHCDTPFIVRLLNEESFIRYIADKNVHTTEEALNYLTNGPIASYHANGFGLNMVELKACGTPIGMCGVIKRPELQQPDLGYAFLPEHWRKGYAEEAAIAVLHHAFQHFHFQQLLAITLPNNQASNALLKKIGFTLLGSCELYGDENNLYQYRHKKS</sequence>
<dbReference type="PATRIC" id="fig|1481663.12.peg.1114"/>
<dbReference type="Pfam" id="PF13302">
    <property type="entry name" value="Acetyltransf_3"/>
    <property type="match status" value="1"/>
</dbReference>